<feature type="region of interest" description="Disordered" evidence="1">
    <location>
        <begin position="78"/>
        <end position="98"/>
    </location>
</feature>
<dbReference type="Proteomes" id="UP001249851">
    <property type="component" value="Unassembled WGS sequence"/>
</dbReference>
<accession>A0AAD9PXN1</accession>
<comment type="caution">
    <text evidence="2">The sequence shown here is derived from an EMBL/GenBank/DDBJ whole genome shotgun (WGS) entry which is preliminary data.</text>
</comment>
<keyword evidence="3" id="KW-1185">Reference proteome</keyword>
<gene>
    <name evidence="2" type="ORF">P5673_028635</name>
</gene>
<name>A0AAD9PXN1_ACRCE</name>
<reference evidence="2" key="2">
    <citation type="journal article" date="2023" name="Science">
        <title>Genomic signatures of disease resistance in endangered staghorn corals.</title>
        <authorList>
            <person name="Vollmer S.V."/>
            <person name="Selwyn J.D."/>
            <person name="Despard B.A."/>
            <person name="Roesel C.L."/>
        </authorList>
    </citation>
    <scope>NUCLEOTIDE SEQUENCE</scope>
    <source>
        <strain evidence="2">K2</strain>
    </source>
</reference>
<protein>
    <submittedName>
        <fullName evidence="2">Uncharacterized protein</fullName>
    </submittedName>
</protein>
<proteinExistence type="predicted"/>
<evidence type="ECO:0000313" key="2">
    <source>
        <dbReference type="EMBL" id="KAK2550746.1"/>
    </source>
</evidence>
<evidence type="ECO:0000313" key="3">
    <source>
        <dbReference type="Proteomes" id="UP001249851"/>
    </source>
</evidence>
<organism evidence="2 3">
    <name type="scientific">Acropora cervicornis</name>
    <name type="common">Staghorn coral</name>
    <dbReference type="NCBI Taxonomy" id="6130"/>
    <lineage>
        <taxon>Eukaryota</taxon>
        <taxon>Metazoa</taxon>
        <taxon>Cnidaria</taxon>
        <taxon>Anthozoa</taxon>
        <taxon>Hexacorallia</taxon>
        <taxon>Scleractinia</taxon>
        <taxon>Astrocoeniina</taxon>
        <taxon>Acroporidae</taxon>
        <taxon>Acropora</taxon>
    </lineage>
</organism>
<dbReference type="AlphaFoldDB" id="A0AAD9PXN1"/>
<reference evidence="2" key="1">
    <citation type="journal article" date="2023" name="G3 (Bethesda)">
        <title>Whole genome assembly and annotation of the endangered Caribbean coral Acropora cervicornis.</title>
        <authorList>
            <person name="Selwyn J.D."/>
            <person name="Vollmer S.V."/>
        </authorList>
    </citation>
    <scope>NUCLEOTIDE SEQUENCE</scope>
    <source>
        <strain evidence="2">K2</strain>
    </source>
</reference>
<dbReference type="EMBL" id="JARQWQ010000107">
    <property type="protein sequence ID" value="KAK2550746.1"/>
    <property type="molecule type" value="Genomic_DNA"/>
</dbReference>
<evidence type="ECO:0000256" key="1">
    <source>
        <dbReference type="SAM" id="MobiDB-lite"/>
    </source>
</evidence>
<sequence length="98" mass="11434">MRKADLNIICKWIIESWNDIPSELISKSFRECCITNALDGTEDGDIWQEDDDCDPFNDEDSGDDLYYAEELDREAAEIDEDEYDRLFGESDNEEFDGF</sequence>